<dbReference type="InterPro" id="IPR021072">
    <property type="entry name" value="MAGE_N"/>
</dbReference>
<reference evidence="3" key="1">
    <citation type="submission" date="2025-08" db="UniProtKB">
        <authorList>
            <consortium name="Ensembl"/>
        </authorList>
    </citation>
    <scope>IDENTIFICATION</scope>
</reference>
<feature type="region of interest" description="Disordered" evidence="1">
    <location>
        <begin position="1"/>
        <end position="112"/>
    </location>
</feature>
<dbReference type="InterPro" id="IPR041899">
    <property type="entry name" value="MAGE_WH2"/>
</dbReference>
<dbReference type="InterPro" id="IPR041898">
    <property type="entry name" value="MAGE_WH1"/>
</dbReference>
<feature type="domain" description="MAGE" evidence="2">
    <location>
        <begin position="113"/>
        <end position="312"/>
    </location>
</feature>
<feature type="compositionally biased region" description="Low complexity" evidence="1">
    <location>
        <begin position="48"/>
        <end position="64"/>
    </location>
</feature>
<keyword evidence="4" id="KW-1185">Reference proteome</keyword>
<dbReference type="SMART" id="SM01373">
    <property type="entry name" value="MAGE"/>
    <property type="match status" value="1"/>
</dbReference>
<dbReference type="PANTHER" id="PTHR11736:SF69">
    <property type="entry name" value="MAGE DOMAIN-CONTAINING PROTEIN"/>
    <property type="match status" value="1"/>
</dbReference>
<dbReference type="Pfam" id="PF12440">
    <property type="entry name" value="MAGE_N"/>
    <property type="match status" value="1"/>
</dbReference>
<dbReference type="FunFam" id="1.10.10.1200:FF:000007">
    <property type="entry name" value="Melanoma-associated antigen C2"/>
    <property type="match status" value="1"/>
</dbReference>
<dbReference type="AlphaFoldDB" id="A0A8C9A952"/>
<dbReference type="GO" id="GO:0005634">
    <property type="term" value="C:nucleus"/>
    <property type="evidence" value="ECO:0007669"/>
    <property type="project" value="TreeGrafter"/>
</dbReference>
<dbReference type="GeneTree" id="ENSGT00940000165324"/>
<dbReference type="PANTHER" id="PTHR11736">
    <property type="entry name" value="MELANOMA-ASSOCIATED ANTIGEN MAGE ANTIGEN"/>
    <property type="match status" value="1"/>
</dbReference>
<organism evidence="3 4">
    <name type="scientific">Prolemur simus</name>
    <name type="common">Greater bamboo lemur</name>
    <name type="synonym">Hapalemur simus</name>
    <dbReference type="NCBI Taxonomy" id="1328070"/>
    <lineage>
        <taxon>Eukaryota</taxon>
        <taxon>Metazoa</taxon>
        <taxon>Chordata</taxon>
        <taxon>Craniata</taxon>
        <taxon>Vertebrata</taxon>
        <taxon>Euteleostomi</taxon>
        <taxon>Mammalia</taxon>
        <taxon>Eutheria</taxon>
        <taxon>Euarchontoglires</taxon>
        <taxon>Primates</taxon>
        <taxon>Strepsirrhini</taxon>
        <taxon>Lemuriformes</taxon>
        <taxon>Lemuridae</taxon>
        <taxon>Prolemur</taxon>
    </lineage>
</organism>
<dbReference type="GO" id="GO:0000122">
    <property type="term" value="P:negative regulation of transcription by RNA polymerase II"/>
    <property type="evidence" value="ECO:0007669"/>
    <property type="project" value="TreeGrafter"/>
</dbReference>
<dbReference type="Ensembl" id="ENSPSMT00000029969.1">
    <property type="protein sequence ID" value="ENSPSMP00000025881.1"/>
    <property type="gene ID" value="ENSPSMG00000018154.1"/>
</dbReference>
<evidence type="ECO:0000259" key="2">
    <source>
        <dbReference type="PROSITE" id="PS50838"/>
    </source>
</evidence>
<proteinExistence type="predicted"/>
<feature type="compositionally biased region" description="Basic and acidic residues" evidence="1">
    <location>
        <begin position="86"/>
        <end position="96"/>
    </location>
</feature>
<dbReference type="FunFam" id="1.10.10.1210:FF:000001">
    <property type="entry name" value="melanoma-associated antigen D1"/>
    <property type="match status" value="1"/>
</dbReference>
<protein>
    <recommendedName>
        <fullName evidence="2">MAGE domain-containing protein</fullName>
    </recommendedName>
</protein>
<dbReference type="PROSITE" id="PS50838">
    <property type="entry name" value="MAGE"/>
    <property type="match status" value="1"/>
</dbReference>
<accession>A0A8C9A952</accession>
<dbReference type="Gene3D" id="1.10.10.1200">
    <property type="entry name" value="MAGE homology domain, winged helix WH1 motif"/>
    <property type="match status" value="1"/>
</dbReference>
<evidence type="ECO:0000313" key="4">
    <source>
        <dbReference type="Proteomes" id="UP000694414"/>
    </source>
</evidence>
<feature type="compositionally biased region" description="Polar residues" evidence="1">
    <location>
        <begin position="70"/>
        <end position="79"/>
    </location>
</feature>
<dbReference type="InterPro" id="IPR037445">
    <property type="entry name" value="MAGE"/>
</dbReference>
<feature type="compositionally biased region" description="Basic residues" evidence="1">
    <location>
        <begin position="1"/>
        <end position="17"/>
    </location>
</feature>
<dbReference type="InterPro" id="IPR002190">
    <property type="entry name" value="MHD_dom"/>
</dbReference>
<feature type="compositionally biased region" description="Polar residues" evidence="1">
    <location>
        <begin position="97"/>
        <end position="106"/>
    </location>
</feature>
<reference evidence="3" key="2">
    <citation type="submission" date="2025-09" db="UniProtKB">
        <authorList>
            <consortium name="Ensembl"/>
        </authorList>
    </citation>
    <scope>IDENTIFICATION</scope>
</reference>
<evidence type="ECO:0000256" key="1">
    <source>
        <dbReference type="SAM" id="MobiDB-lite"/>
    </source>
</evidence>
<evidence type="ECO:0000313" key="3">
    <source>
        <dbReference type="Ensembl" id="ENSPSMP00000025881.1"/>
    </source>
</evidence>
<sequence length="340" mass="37861">MPRGQKSKLRAREKRRQARNEAEALQAGVQAIAAEEEGPSTSSSPLCGGNAQSSSAAGSGSKSQGPERAPSTTTTSAGVSYTAFDEGAKSQDEERPSTSQAPPTTDRSPRSPLDQKAILLVQFLLRKYNMKESITKADMLKYVIKKYKNHFSEILRKASELMVLAFGIDVKEVDPIREYYALVSKLNPRGDVSLTGEAISPKTGLLMTVLCVIFMKGNCAAEEDMWEVLNVMEIYADRMHAMYGDPKKLLTQDLVREGYLEYRQVANSDPPRYEFLWGPRAHAETSKMKILEFLAKIHDTVPNAFPSWYEEAMRDEEERARARLEALFPRAEPLAGVTQS</sequence>
<dbReference type="Gene3D" id="1.10.10.1210">
    <property type="entry name" value="MAGE homology domain, winged helix WH2 motif"/>
    <property type="match status" value="1"/>
</dbReference>
<name>A0A8C9A952_PROSS</name>
<dbReference type="SMART" id="SM01392">
    <property type="entry name" value="MAGE_N"/>
    <property type="match status" value="1"/>
</dbReference>
<dbReference type="Proteomes" id="UP000694414">
    <property type="component" value="Unplaced"/>
</dbReference>
<dbReference type="Pfam" id="PF01454">
    <property type="entry name" value="MAGE"/>
    <property type="match status" value="1"/>
</dbReference>